<dbReference type="InterPro" id="IPR002347">
    <property type="entry name" value="SDR_fam"/>
</dbReference>
<dbReference type="PANTHER" id="PTHR44196:SF1">
    <property type="entry name" value="DEHYDROGENASE_REDUCTASE SDR FAMILY MEMBER 7B"/>
    <property type="match status" value="1"/>
</dbReference>
<dbReference type="InterPro" id="IPR020904">
    <property type="entry name" value="Sc_DH/Rdtase_CS"/>
</dbReference>
<dbReference type="EMBL" id="JAKIJS010000001">
    <property type="protein sequence ID" value="MCF6137787.1"/>
    <property type="molecule type" value="Genomic_DNA"/>
</dbReference>
<dbReference type="PROSITE" id="PS00061">
    <property type="entry name" value="ADH_SHORT"/>
    <property type="match status" value="1"/>
</dbReference>
<dbReference type="Pfam" id="PF00106">
    <property type="entry name" value="adh_short"/>
    <property type="match status" value="1"/>
</dbReference>
<dbReference type="Proteomes" id="UP001649381">
    <property type="component" value="Unassembled WGS sequence"/>
</dbReference>
<accession>A0ABS9GYE1</accession>
<gene>
    <name evidence="4" type="ORF">L2716_08595</name>
</gene>
<comment type="similarity">
    <text evidence="1 3">Belongs to the short-chain dehydrogenases/reductases (SDR) family.</text>
</comment>
<sequence>MSVAKVVVITGASSGIGAEMAKMIAAKGWTPVLMARSIEKLEYLRNEIQNDFKVKAYSYQLDVQDLPQIEQVFNRIEKEVGSIDVLINNAGYGIFDYFLDAKMEDVKGMFDTNVIGLMACTKVVLPEMVERRSGHIINIASQAAKLATTKGSGYAATKHAVLGFTNSLRMEVKDYGIHVTTVNPGPIRTNFFKVADKSGQYEKNIEKWLLPAELVSRKVISTIEKPVREVNLPGWMEVGSKLYQLAPALVEKLGKKAFSQK</sequence>
<evidence type="ECO:0000256" key="1">
    <source>
        <dbReference type="ARBA" id="ARBA00006484"/>
    </source>
</evidence>
<dbReference type="PANTHER" id="PTHR44196">
    <property type="entry name" value="DEHYDROGENASE/REDUCTASE SDR FAMILY MEMBER 7B"/>
    <property type="match status" value="1"/>
</dbReference>
<evidence type="ECO:0000256" key="3">
    <source>
        <dbReference type="RuleBase" id="RU000363"/>
    </source>
</evidence>
<keyword evidence="5" id="KW-1185">Reference proteome</keyword>
<dbReference type="PRINTS" id="PR00081">
    <property type="entry name" value="GDHRDH"/>
</dbReference>
<keyword evidence="2" id="KW-0560">Oxidoreductase</keyword>
<organism evidence="4 5">
    <name type="scientific">Pseudalkalibacillus berkeleyi</name>
    <dbReference type="NCBI Taxonomy" id="1069813"/>
    <lineage>
        <taxon>Bacteria</taxon>
        <taxon>Bacillati</taxon>
        <taxon>Bacillota</taxon>
        <taxon>Bacilli</taxon>
        <taxon>Bacillales</taxon>
        <taxon>Fictibacillaceae</taxon>
        <taxon>Pseudalkalibacillus</taxon>
    </lineage>
</organism>
<comment type="caution">
    <text evidence="4">The sequence shown here is derived from an EMBL/GenBank/DDBJ whole genome shotgun (WGS) entry which is preliminary data.</text>
</comment>
<evidence type="ECO:0000313" key="5">
    <source>
        <dbReference type="Proteomes" id="UP001649381"/>
    </source>
</evidence>
<dbReference type="PRINTS" id="PR00080">
    <property type="entry name" value="SDRFAMILY"/>
</dbReference>
<dbReference type="InterPro" id="IPR036291">
    <property type="entry name" value="NAD(P)-bd_dom_sf"/>
</dbReference>
<reference evidence="4 5" key="1">
    <citation type="submission" date="2022-01" db="EMBL/GenBank/DDBJ databases">
        <title>Alkalihalobacillus sp. EGI L200015, a novel bacterium isolated from a salt lake sediment.</title>
        <authorList>
            <person name="Gao L."/>
            <person name="Fang B.-Z."/>
            <person name="Li W.-J."/>
        </authorList>
    </citation>
    <scope>NUCLEOTIDE SEQUENCE [LARGE SCALE GENOMIC DNA]</scope>
    <source>
        <strain evidence="4 5">KCTC 12718</strain>
    </source>
</reference>
<proteinExistence type="inferred from homology"/>
<dbReference type="Gene3D" id="3.40.50.720">
    <property type="entry name" value="NAD(P)-binding Rossmann-like Domain"/>
    <property type="match status" value="1"/>
</dbReference>
<evidence type="ECO:0000256" key="2">
    <source>
        <dbReference type="ARBA" id="ARBA00023002"/>
    </source>
</evidence>
<protein>
    <submittedName>
        <fullName evidence="4">SDR family oxidoreductase</fullName>
    </submittedName>
</protein>
<name>A0ABS9GYE1_9BACL</name>
<evidence type="ECO:0000313" key="4">
    <source>
        <dbReference type="EMBL" id="MCF6137787.1"/>
    </source>
</evidence>
<dbReference type="RefSeq" id="WP_236333670.1">
    <property type="nucleotide sequence ID" value="NZ_JAKIJS010000001.1"/>
</dbReference>
<dbReference type="PIRSF" id="PIRSF000126">
    <property type="entry name" value="11-beta-HSD1"/>
    <property type="match status" value="1"/>
</dbReference>
<dbReference type="SUPFAM" id="SSF51735">
    <property type="entry name" value="NAD(P)-binding Rossmann-fold domains"/>
    <property type="match status" value="1"/>
</dbReference>